<feature type="compositionally biased region" description="Polar residues" evidence="1">
    <location>
        <begin position="38"/>
        <end position="51"/>
    </location>
</feature>
<sequence>MRNAFVSKKFSFSQAVQESMDKQRGYFAMKVIQKCKQQDLNRSQTPSQKATIKSPPNRLKNDFNPRDSFFIEDLQGLVQEETTHEPIKSNMFKITSKTLRQDLQFQPDHSYKNSAIGMYLSRRSLSTGTK</sequence>
<evidence type="ECO:0000256" key="1">
    <source>
        <dbReference type="SAM" id="MobiDB-lite"/>
    </source>
</evidence>
<comment type="caution">
    <text evidence="2">The sequence shown here is derived from an EMBL/GenBank/DDBJ whole genome shotgun (WGS) entry which is preliminary data.</text>
</comment>
<dbReference type="AlphaFoldDB" id="A0AA86RCH0"/>
<reference evidence="2" key="1">
    <citation type="submission" date="2023-06" db="EMBL/GenBank/DDBJ databases">
        <authorList>
            <person name="Kurt Z."/>
        </authorList>
    </citation>
    <scope>NUCLEOTIDE SEQUENCE</scope>
</reference>
<dbReference type="Proteomes" id="UP001642409">
    <property type="component" value="Unassembled WGS sequence"/>
</dbReference>
<reference evidence="3 4" key="2">
    <citation type="submission" date="2024-07" db="EMBL/GenBank/DDBJ databases">
        <authorList>
            <person name="Akdeniz Z."/>
        </authorList>
    </citation>
    <scope>NUCLEOTIDE SEQUENCE [LARGE SCALE GENOMIC DNA]</scope>
</reference>
<feature type="region of interest" description="Disordered" evidence="1">
    <location>
        <begin position="37"/>
        <end position="65"/>
    </location>
</feature>
<evidence type="ECO:0000313" key="4">
    <source>
        <dbReference type="Proteomes" id="UP001642409"/>
    </source>
</evidence>
<accession>A0AA86RCH0</accession>
<gene>
    <name evidence="3" type="ORF">HINF_LOCUS14654</name>
    <name evidence="2" type="ORF">HINF_LOCUS59111</name>
</gene>
<evidence type="ECO:0000313" key="3">
    <source>
        <dbReference type="EMBL" id="CAL5996202.1"/>
    </source>
</evidence>
<dbReference type="EMBL" id="CATOUU010001090">
    <property type="protein sequence ID" value="CAI9971466.1"/>
    <property type="molecule type" value="Genomic_DNA"/>
</dbReference>
<proteinExistence type="predicted"/>
<protein>
    <submittedName>
        <fullName evidence="3">Hypothetical_protein</fullName>
    </submittedName>
</protein>
<organism evidence="2">
    <name type="scientific">Hexamita inflata</name>
    <dbReference type="NCBI Taxonomy" id="28002"/>
    <lineage>
        <taxon>Eukaryota</taxon>
        <taxon>Metamonada</taxon>
        <taxon>Diplomonadida</taxon>
        <taxon>Hexamitidae</taxon>
        <taxon>Hexamitinae</taxon>
        <taxon>Hexamita</taxon>
    </lineage>
</organism>
<evidence type="ECO:0000313" key="2">
    <source>
        <dbReference type="EMBL" id="CAI9971466.1"/>
    </source>
</evidence>
<name>A0AA86RCH0_9EUKA</name>
<keyword evidence="4" id="KW-1185">Reference proteome</keyword>
<dbReference type="EMBL" id="CAXDID020000034">
    <property type="protein sequence ID" value="CAL5996202.1"/>
    <property type="molecule type" value="Genomic_DNA"/>
</dbReference>